<organism evidence="2 3">
    <name type="scientific">Streptacidiphilus jeojiensis</name>
    <dbReference type="NCBI Taxonomy" id="3229225"/>
    <lineage>
        <taxon>Bacteria</taxon>
        <taxon>Bacillati</taxon>
        <taxon>Actinomycetota</taxon>
        <taxon>Actinomycetes</taxon>
        <taxon>Kitasatosporales</taxon>
        <taxon>Streptomycetaceae</taxon>
        <taxon>Streptacidiphilus</taxon>
    </lineage>
</organism>
<protein>
    <submittedName>
        <fullName evidence="2">GNAT family N-acetyltransferase</fullName>
        <ecNumber evidence="2">2.3.1.-</ecNumber>
    </submittedName>
</protein>
<dbReference type="Proteomes" id="UP001592581">
    <property type="component" value="Unassembled WGS sequence"/>
</dbReference>
<evidence type="ECO:0000313" key="2">
    <source>
        <dbReference type="EMBL" id="MFC1442616.1"/>
    </source>
</evidence>
<feature type="domain" description="BioF2-like acetyltransferase" evidence="1">
    <location>
        <begin position="188"/>
        <end position="325"/>
    </location>
</feature>
<proteinExistence type="predicted"/>
<gene>
    <name evidence="2" type="ORF">ABUW04_30625</name>
</gene>
<dbReference type="SUPFAM" id="SSF55729">
    <property type="entry name" value="Acyl-CoA N-acyltransferases (Nat)"/>
    <property type="match status" value="1"/>
</dbReference>
<dbReference type="InterPro" id="IPR016181">
    <property type="entry name" value="Acyl_CoA_acyltransferase"/>
</dbReference>
<reference evidence="2 3" key="1">
    <citation type="submission" date="2024-06" db="EMBL/GenBank/DDBJ databases">
        <authorList>
            <person name="Lee S.D."/>
        </authorList>
    </citation>
    <scope>NUCLEOTIDE SEQUENCE [LARGE SCALE GENOMIC DNA]</scope>
    <source>
        <strain evidence="2 3">N1-10</strain>
    </source>
</reference>
<dbReference type="Pfam" id="PF13480">
    <property type="entry name" value="Acetyltransf_6"/>
    <property type="match status" value="1"/>
</dbReference>
<name>A0ABV6XWG8_9ACTN</name>
<keyword evidence="2" id="KW-0012">Acyltransferase</keyword>
<sequence>MNGRLEIEVAEEFDKVDLEAWTEVVGAAAAPVHYAPAYLRAYQASPLSPFGAVRYLTVRESGRPVAVLPCYLQDRGDPYGALAGAGLPAGPGPALLAHNWYCYDTRVPMVSLPTERRDRVLDATLDALAGQRQAVGAPLAGLVNVAGPDPVLAAARRGGWRIAPIVARYQLPLDGLPSYESYLVTLGSRTRRTIRQYLRRAADAGVTTSTERPHPALLRTVCTLSRETAAKYGSADMYPEQAFVDFVMGLGEHARVVRVDHGDRTVAAAVVLLDAERLHMWVGGTSHATVASYSPNYLLWATEIRTAIESGRQCVEGGRSNRPMKERHGMRELTLYACVTGTCG</sequence>
<dbReference type="Gene3D" id="3.40.630.30">
    <property type="match status" value="1"/>
</dbReference>
<dbReference type="EC" id="2.3.1.-" evidence="2"/>
<keyword evidence="2" id="KW-0808">Transferase</keyword>
<evidence type="ECO:0000259" key="1">
    <source>
        <dbReference type="Pfam" id="PF13480"/>
    </source>
</evidence>
<evidence type="ECO:0000313" key="3">
    <source>
        <dbReference type="Proteomes" id="UP001592581"/>
    </source>
</evidence>
<keyword evidence="3" id="KW-1185">Reference proteome</keyword>
<dbReference type="GO" id="GO:0016746">
    <property type="term" value="F:acyltransferase activity"/>
    <property type="evidence" value="ECO:0007669"/>
    <property type="project" value="UniProtKB-KW"/>
</dbReference>
<dbReference type="RefSeq" id="WP_380567710.1">
    <property type="nucleotide sequence ID" value="NZ_JBEUKS010000013.1"/>
</dbReference>
<dbReference type="InterPro" id="IPR038740">
    <property type="entry name" value="BioF2-like_GNAT_dom"/>
</dbReference>
<accession>A0ABV6XWG8</accession>
<dbReference type="EMBL" id="JBEUKS010000013">
    <property type="protein sequence ID" value="MFC1442616.1"/>
    <property type="molecule type" value="Genomic_DNA"/>
</dbReference>
<comment type="caution">
    <text evidence="2">The sequence shown here is derived from an EMBL/GenBank/DDBJ whole genome shotgun (WGS) entry which is preliminary data.</text>
</comment>